<evidence type="ECO:0000313" key="1">
    <source>
        <dbReference type="EMBL" id="KAF0824701.1"/>
    </source>
</evidence>
<protein>
    <submittedName>
        <fullName evidence="1">Uncharacterized protein</fullName>
    </submittedName>
</protein>
<comment type="caution">
    <text evidence="1">The sequence shown here is derived from an EMBL/GenBank/DDBJ whole genome shotgun (WGS) entry which is preliminary data.</text>
</comment>
<reference evidence="1 2" key="1">
    <citation type="journal article" date="2020" name="G3 (Bethesda)">
        <title>Whole Genome Sequencing and Comparative Genomics of Two Nematicidal Bacillus Strains Reveals a Wide Range of Possible Virulence Factors.</title>
        <authorList>
            <person name="Susic N."/>
            <person name="Janezic S."/>
            <person name="Rupnik M."/>
            <person name="Geric Stare B."/>
        </authorList>
    </citation>
    <scope>NUCLEOTIDE SEQUENCE [LARGE SCALE GENOMIC DNA]</scope>
    <source>
        <strain evidence="1 2">I-1582</strain>
    </source>
</reference>
<dbReference type="AlphaFoldDB" id="A0A800MY96"/>
<evidence type="ECO:0000313" key="2">
    <source>
        <dbReference type="Proteomes" id="UP000465778"/>
    </source>
</evidence>
<dbReference type="Proteomes" id="UP000465778">
    <property type="component" value="Unassembled WGS sequence"/>
</dbReference>
<name>A0A800MY96_CYTFI</name>
<dbReference type="EMBL" id="VDEM01000011">
    <property type="protein sequence ID" value="KAF0824701.1"/>
    <property type="molecule type" value="Genomic_DNA"/>
</dbReference>
<gene>
    <name evidence="1" type="ORF">KIS1582_1464</name>
</gene>
<sequence length="55" mass="6838">MDQIKRRGNPVFFIFYVKMMKIKDFSTNIHESQRVWRNWSKTEENKRKNEVSLVF</sequence>
<organism evidence="1 2">
    <name type="scientific">Cytobacillus firmus</name>
    <name type="common">Bacillus firmus</name>
    <dbReference type="NCBI Taxonomy" id="1399"/>
    <lineage>
        <taxon>Bacteria</taxon>
        <taxon>Bacillati</taxon>
        <taxon>Bacillota</taxon>
        <taxon>Bacilli</taxon>
        <taxon>Bacillales</taxon>
        <taxon>Bacillaceae</taxon>
        <taxon>Cytobacillus</taxon>
    </lineage>
</organism>
<accession>A0A800MY96</accession>
<proteinExistence type="predicted"/>